<comment type="caution">
    <text evidence="1">The sequence shown here is derived from an EMBL/GenBank/DDBJ whole genome shotgun (WGS) entry which is preliminary data.</text>
</comment>
<gene>
    <name evidence="1" type="ORF">FA95DRAFT_861628</name>
</gene>
<reference evidence="1" key="1">
    <citation type="submission" date="2021-02" db="EMBL/GenBank/DDBJ databases">
        <authorList>
            <consortium name="DOE Joint Genome Institute"/>
            <person name="Ahrendt S."/>
            <person name="Looney B.P."/>
            <person name="Miyauchi S."/>
            <person name="Morin E."/>
            <person name="Drula E."/>
            <person name="Courty P.E."/>
            <person name="Chicoki N."/>
            <person name="Fauchery L."/>
            <person name="Kohler A."/>
            <person name="Kuo A."/>
            <person name="Labutti K."/>
            <person name="Pangilinan J."/>
            <person name="Lipzen A."/>
            <person name="Riley R."/>
            <person name="Andreopoulos W."/>
            <person name="He G."/>
            <person name="Johnson J."/>
            <person name="Barry K.W."/>
            <person name="Grigoriev I.V."/>
            <person name="Nagy L."/>
            <person name="Hibbett D."/>
            <person name="Henrissat B."/>
            <person name="Matheny P.B."/>
            <person name="Labbe J."/>
            <person name="Martin F."/>
        </authorList>
    </citation>
    <scope>NUCLEOTIDE SEQUENCE</scope>
    <source>
        <strain evidence="1">FP105234-sp</strain>
    </source>
</reference>
<sequence>MVLKASKDEPSVQHTPDGMAPPVAFIIGAGSNVGQAVGETLKGLGYKVALGSRSGKTPGDGFLAVKIDITDPKTVAAAFNTVTAELGIPSVVIFNPNSYEHLPKEKDPLSLPYASFQRHVTFGTAVFDAAQHALAGFRKLGPSSAGAPRTFITTGNVSPFWKPSATFVTIQVQKVVSLYLSELFAGSYKKEGFQFYFALQVNEKGGPPVDGEFSGDAHAAAYKRILESASQGEYDVWFLKDGSPYTGPKPGQPTDGELRLVTNNIA</sequence>
<reference evidence="1" key="2">
    <citation type="journal article" date="2022" name="New Phytol.">
        <title>Evolutionary transition to the ectomycorrhizal habit in the genomes of a hyperdiverse lineage of mushroom-forming fungi.</title>
        <authorList>
            <person name="Looney B."/>
            <person name="Miyauchi S."/>
            <person name="Morin E."/>
            <person name="Drula E."/>
            <person name="Courty P.E."/>
            <person name="Kohler A."/>
            <person name="Kuo A."/>
            <person name="LaButti K."/>
            <person name="Pangilinan J."/>
            <person name="Lipzen A."/>
            <person name="Riley R."/>
            <person name="Andreopoulos W."/>
            <person name="He G."/>
            <person name="Johnson J."/>
            <person name="Nolan M."/>
            <person name="Tritt A."/>
            <person name="Barry K.W."/>
            <person name="Grigoriev I.V."/>
            <person name="Nagy L.G."/>
            <person name="Hibbett D."/>
            <person name="Henrissat B."/>
            <person name="Matheny P.B."/>
            <person name="Labbe J."/>
            <person name="Martin F.M."/>
        </authorList>
    </citation>
    <scope>NUCLEOTIDE SEQUENCE</scope>
    <source>
        <strain evidence="1">FP105234-sp</strain>
    </source>
</reference>
<evidence type="ECO:0000313" key="2">
    <source>
        <dbReference type="Proteomes" id="UP000814033"/>
    </source>
</evidence>
<proteinExistence type="predicted"/>
<dbReference type="Proteomes" id="UP000814033">
    <property type="component" value="Unassembled WGS sequence"/>
</dbReference>
<protein>
    <submittedName>
        <fullName evidence="1">Uncharacterized protein</fullName>
    </submittedName>
</protein>
<keyword evidence="2" id="KW-1185">Reference proteome</keyword>
<accession>A0ACB8S0Y6</accession>
<organism evidence="1 2">
    <name type="scientific">Auriscalpium vulgare</name>
    <dbReference type="NCBI Taxonomy" id="40419"/>
    <lineage>
        <taxon>Eukaryota</taxon>
        <taxon>Fungi</taxon>
        <taxon>Dikarya</taxon>
        <taxon>Basidiomycota</taxon>
        <taxon>Agaricomycotina</taxon>
        <taxon>Agaricomycetes</taxon>
        <taxon>Russulales</taxon>
        <taxon>Auriscalpiaceae</taxon>
        <taxon>Auriscalpium</taxon>
    </lineage>
</organism>
<dbReference type="EMBL" id="MU275872">
    <property type="protein sequence ID" value="KAI0049530.1"/>
    <property type="molecule type" value="Genomic_DNA"/>
</dbReference>
<evidence type="ECO:0000313" key="1">
    <source>
        <dbReference type="EMBL" id="KAI0049530.1"/>
    </source>
</evidence>
<name>A0ACB8S0Y6_9AGAM</name>